<dbReference type="GO" id="GO:0008171">
    <property type="term" value="F:O-methyltransferase activity"/>
    <property type="evidence" value="ECO:0007669"/>
    <property type="project" value="InterPro"/>
</dbReference>
<evidence type="ECO:0000256" key="1">
    <source>
        <dbReference type="ARBA" id="ARBA00022603"/>
    </source>
</evidence>
<dbReference type="SUPFAM" id="SSF53335">
    <property type="entry name" value="S-adenosyl-L-methionine-dependent methyltransferases"/>
    <property type="match status" value="1"/>
</dbReference>
<keyword evidence="1" id="KW-0489">Methyltransferase</keyword>
<comment type="caution">
    <text evidence="5">The sequence shown here is derived from an EMBL/GenBank/DDBJ whole genome shotgun (WGS) entry which is preliminary data.</text>
</comment>
<dbReference type="InterPro" id="IPR016461">
    <property type="entry name" value="COMT-like"/>
</dbReference>
<dbReference type="InterPro" id="IPR001077">
    <property type="entry name" value="COMT_C"/>
</dbReference>
<accession>A0AAD9M6U8</accession>
<dbReference type="EMBL" id="MU842808">
    <property type="protein sequence ID" value="KAK2035624.1"/>
    <property type="molecule type" value="Genomic_DNA"/>
</dbReference>
<evidence type="ECO:0000313" key="5">
    <source>
        <dbReference type="EMBL" id="KAK2035624.1"/>
    </source>
</evidence>
<evidence type="ECO:0000256" key="2">
    <source>
        <dbReference type="ARBA" id="ARBA00022679"/>
    </source>
</evidence>
<reference evidence="5" key="1">
    <citation type="submission" date="2021-06" db="EMBL/GenBank/DDBJ databases">
        <title>Comparative genomics, transcriptomics and evolutionary studies reveal genomic signatures of adaptation to plant cell wall in hemibiotrophic fungi.</title>
        <authorList>
            <consortium name="DOE Joint Genome Institute"/>
            <person name="Baroncelli R."/>
            <person name="Diaz J.F."/>
            <person name="Benocci T."/>
            <person name="Peng M."/>
            <person name="Battaglia E."/>
            <person name="Haridas S."/>
            <person name="Andreopoulos W."/>
            <person name="Labutti K."/>
            <person name="Pangilinan J."/>
            <person name="Floch G.L."/>
            <person name="Makela M.R."/>
            <person name="Henrissat B."/>
            <person name="Grigoriev I.V."/>
            <person name="Crouch J.A."/>
            <person name="De Vries R.P."/>
            <person name="Sukno S.A."/>
            <person name="Thon M.R."/>
        </authorList>
    </citation>
    <scope>NUCLEOTIDE SEQUENCE</scope>
    <source>
        <strain evidence="5">MAFF235873</strain>
    </source>
</reference>
<keyword evidence="2" id="KW-0808">Transferase</keyword>
<dbReference type="GO" id="GO:0032259">
    <property type="term" value="P:methylation"/>
    <property type="evidence" value="ECO:0007669"/>
    <property type="project" value="UniProtKB-KW"/>
</dbReference>
<keyword evidence="6" id="KW-1185">Reference proteome</keyword>
<dbReference type="PANTHER" id="PTHR43712">
    <property type="entry name" value="PUTATIVE (AFU_ORTHOLOGUE AFUA_4G14580)-RELATED"/>
    <property type="match status" value="1"/>
</dbReference>
<dbReference type="PANTHER" id="PTHR43712:SF5">
    <property type="entry name" value="O-METHYLTRANSFERASE ASQN-RELATED"/>
    <property type="match status" value="1"/>
</dbReference>
<keyword evidence="3" id="KW-0949">S-adenosyl-L-methionine</keyword>
<evidence type="ECO:0000256" key="3">
    <source>
        <dbReference type="ARBA" id="ARBA00022691"/>
    </source>
</evidence>
<protein>
    <recommendedName>
        <fullName evidence="4">O-methyltransferase C-terminal domain-containing protein</fullName>
    </recommendedName>
</protein>
<name>A0AAD9M6U8_9PEZI</name>
<dbReference type="AlphaFoldDB" id="A0AAD9M6U8"/>
<dbReference type="InterPro" id="IPR029063">
    <property type="entry name" value="SAM-dependent_MTases_sf"/>
</dbReference>
<evidence type="ECO:0000313" key="6">
    <source>
        <dbReference type="Proteomes" id="UP001232148"/>
    </source>
</evidence>
<proteinExistence type="predicted"/>
<gene>
    <name evidence="5" type="ORF">LX32DRAFT_700540</name>
</gene>
<dbReference type="Pfam" id="PF00891">
    <property type="entry name" value="Methyltransf_2"/>
    <property type="match status" value="1"/>
</dbReference>
<feature type="domain" description="O-methyltransferase C-terminal" evidence="4">
    <location>
        <begin position="37"/>
        <end position="124"/>
    </location>
</feature>
<sequence length="137" mass="15513">MEKQTAHFDFLKGDIPGKPKGWHEMMISQAMDAGQAVVAHIGGSGGHDAMVLAQDFPNLKLIVQNRLEQHDAFEHTISTDLKTRVTFQKPDFFSVRPMRNASFRILRVVVHDWSDQKAVEVFLNASSVIHIQAYMRP</sequence>
<evidence type="ECO:0000259" key="4">
    <source>
        <dbReference type="Pfam" id="PF00891"/>
    </source>
</evidence>
<dbReference type="PROSITE" id="PS51683">
    <property type="entry name" value="SAM_OMT_II"/>
    <property type="match status" value="1"/>
</dbReference>
<dbReference type="Proteomes" id="UP001232148">
    <property type="component" value="Unassembled WGS sequence"/>
</dbReference>
<dbReference type="Gene3D" id="3.40.50.150">
    <property type="entry name" value="Vaccinia Virus protein VP39"/>
    <property type="match status" value="1"/>
</dbReference>
<organism evidence="5 6">
    <name type="scientific">Colletotrichum zoysiae</name>
    <dbReference type="NCBI Taxonomy" id="1216348"/>
    <lineage>
        <taxon>Eukaryota</taxon>
        <taxon>Fungi</taxon>
        <taxon>Dikarya</taxon>
        <taxon>Ascomycota</taxon>
        <taxon>Pezizomycotina</taxon>
        <taxon>Sordariomycetes</taxon>
        <taxon>Hypocreomycetidae</taxon>
        <taxon>Glomerellales</taxon>
        <taxon>Glomerellaceae</taxon>
        <taxon>Colletotrichum</taxon>
        <taxon>Colletotrichum graminicola species complex</taxon>
    </lineage>
</organism>